<dbReference type="Gene3D" id="3.40.50.150">
    <property type="entry name" value="Vaccinia Virus protein VP39"/>
    <property type="match status" value="1"/>
</dbReference>
<evidence type="ECO:0000313" key="7">
    <source>
        <dbReference type="Proteomes" id="UP000466794"/>
    </source>
</evidence>
<evidence type="ECO:0000259" key="5">
    <source>
        <dbReference type="Pfam" id="PF08241"/>
    </source>
</evidence>
<evidence type="ECO:0000256" key="1">
    <source>
        <dbReference type="ARBA" id="ARBA00005189"/>
    </source>
</evidence>
<evidence type="ECO:0000256" key="2">
    <source>
        <dbReference type="ARBA" id="ARBA00022603"/>
    </source>
</evidence>
<dbReference type="CDD" id="cd02440">
    <property type="entry name" value="AdoMet_MTases"/>
    <property type="match status" value="1"/>
</dbReference>
<evidence type="ECO:0000256" key="3">
    <source>
        <dbReference type="ARBA" id="ARBA00022679"/>
    </source>
</evidence>
<comment type="caution">
    <text evidence="6">The sequence shown here is derived from an EMBL/GenBank/DDBJ whole genome shotgun (WGS) entry which is preliminary data.</text>
</comment>
<sequence length="251" mass="26454">MHGGLTARIVEAAAIEAGAVVVDIGCGAGDTTYAAAAAGAGRVVGVDVSAPLLAEAERRRTGREAGEVTFIRADAQTYGFAAGSFDAAISRFGLMFFSDPRIAFANIATALRPGGRLVFSSWQSPQRNEYFTLPLSVLAARVPLPNQKADGPGGFSLADPDRIRDLLSGAGFDQITITSVEDTPWIARDVDDAVSYLRSTTLARSVLPTLDDEANHALDNELRMALAPKQTADGLRLGTATWLVEARYSAP</sequence>
<gene>
    <name evidence="6" type="ORF">GPX89_35660</name>
</gene>
<dbReference type="PANTHER" id="PTHR44307">
    <property type="entry name" value="PHOSPHOETHANOLAMINE METHYLTRANSFERASE"/>
    <property type="match status" value="1"/>
</dbReference>
<dbReference type="InterPro" id="IPR029063">
    <property type="entry name" value="SAM-dependent_MTases_sf"/>
</dbReference>
<protein>
    <submittedName>
        <fullName evidence="6">Methyltransferase domain-containing protein</fullName>
    </submittedName>
</protein>
<dbReference type="GO" id="GO:0008757">
    <property type="term" value="F:S-adenosylmethionine-dependent methyltransferase activity"/>
    <property type="evidence" value="ECO:0007669"/>
    <property type="project" value="InterPro"/>
</dbReference>
<feature type="domain" description="Methyltransferase type 11" evidence="5">
    <location>
        <begin position="22"/>
        <end position="119"/>
    </location>
</feature>
<comment type="pathway">
    <text evidence="1">Lipid metabolism.</text>
</comment>
<proteinExistence type="predicted"/>
<accession>A0A7K1V7D5</accession>
<name>A0A7K1V7D5_9NOCA</name>
<comment type="pathway">
    <text evidence="4">Phospholipid metabolism.</text>
</comment>
<dbReference type="InterPro" id="IPR013216">
    <property type="entry name" value="Methyltransf_11"/>
</dbReference>
<dbReference type="GO" id="GO:0032259">
    <property type="term" value="P:methylation"/>
    <property type="evidence" value="ECO:0007669"/>
    <property type="project" value="UniProtKB-KW"/>
</dbReference>
<dbReference type="AlphaFoldDB" id="A0A7K1V7D5"/>
<keyword evidence="3 6" id="KW-0808">Transferase</keyword>
<dbReference type="Proteomes" id="UP000466794">
    <property type="component" value="Unassembled WGS sequence"/>
</dbReference>
<evidence type="ECO:0000256" key="4">
    <source>
        <dbReference type="ARBA" id="ARBA00025707"/>
    </source>
</evidence>
<keyword evidence="7" id="KW-1185">Reference proteome</keyword>
<dbReference type="SUPFAM" id="SSF53335">
    <property type="entry name" value="S-adenosyl-L-methionine-dependent methyltransferases"/>
    <property type="match status" value="1"/>
</dbReference>
<dbReference type="EMBL" id="WRPP01000009">
    <property type="protein sequence ID" value="MVU82555.1"/>
    <property type="molecule type" value="Genomic_DNA"/>
</dbReference>
<evidence type="ECO:0000313" key="6">
    <source>
        <dbReference type="EMBL" id="MVU82555.1"/>
    </source>
</evidence>
<dbReference type="Pfam" id="PF08241">
    <property type="entry name" value="Methyltransf_11"/>
    <property type="match status" value="1"/>
</dbReference>
<organism evidence="6 7">
    <name type="scientific">Nocardia terrae</name>
    <dbReference type="NCBI Taxonomy" id="2675851"/>
    <lineage>
        <taxon>Bacteria</taxon>
        <taxon>Bacillati</taxon>
        <taxon>Actinomycetota</taxon>
        <taxon>Actinomycetes</taxon>
        <taxon>Mycobacteriales</taxon>
        <taxon>Nocardiaceae</taxon>
        <taxon>Nocardia</taxon>
    </lineage>
</organism>
<reference evidence="6 7" key="1">
    <citation type="submission" date="2019-12" db="EMBL/GenBank/DDBJ databases">
        <title>Nocardia sp. nov. ET3-3 isolated from soil.</title>
        <authorList>
            <person name="Kanchanasin P."/>
            <person name="Tanasupawat S."/>
            <person name="Yuki M."/>
            <person name="Kudo T."/>
        </authorList>
    </citation>
    <scope>NUCLEOTIDE SEQUENCE [LARGE SCALE GENOMIC DNA]</scope>
    <source>
        <strain evidence="6 7">ET3-3</strain>
    </source>
</reference>
<dbReference type="PANTHER" id="PTHR44307:SF2">
    <property type="entry name" value="PHOSPHOETHANOLAMINE METHYLTRANSFERASE ISOFORM X1"/>
    <property type="match status" value="1"/>
</dbReference>
<keyword evidence="2 6" id="KW-0489">Methyltransferase</keyword>